<gene>
    <name evidence="1" type="ORF">F5148DRAFT_1152710</name>
</gene>
<proteinExistence type="predicted"/>
<keyword evidence="2" id="KW-1185">Reference proteome</keyword>
<comment type="caution">
    <text evidence="1">The sequence shown here is derived from an EMBL/GenBank/DDBJ whole genome shotgun (WGS) entry which is preliminary data.</text>
</comment>
<accession>A0ACC0TVG8</accession>
<reference evidence="1" key="1">
    <citation type="submission" date="2021-03" db="EMBL/GenBank/DDBJ databases">
        <title>Evolutionary priming and transition to the ectomycorrhizal habit in an iconic lineage of mushroom-forming fungi: is preadaptation a requirement?</title>
        <authorList>
            <consortium name="DOE Joint Genome Institute"/>
            <person name="Looney B.P."/>
            <person name="Miyauchi S."/>
            <person name="Morin E."/>
            <person name="Drula E."/>
            <person name="Courty P.E."/>
            <person name="Chicoki N."/>
            <person name="Fauchery L."/>
            <person name="Kohler A."/>
            <person name="Kuo A."/>
            <person name="LaButti K."/>
            <person name="Pangilinan J."/>
            <person name="Lipzen A."/>
            <person name="Riley R."/>
            <person name="Andreopoulos W."/>
            <person name="He G."/>
            <person name="Johnson J."/>
            <person name="Barry K.W."/>
            <person name="Grigoriev I.V."/>
            <person name="Nagy L."/>
            <person name="Hibbett D."/>
            <person name="Henrissat B."/>
            <person name="Matheny P.B."/>
            <person name="Labbe J."/>
            <person name="Martin A.F."/>
        </authorList>
    </citation>
    <scope>NUCLEOTIDE SEQUENCE</scope>
    <source>
        <strain evidence="1">BPL698</strain>
    </source>
</reference>
<dbReference type="Proteomes" id="UP001207468">
    <property type="component" value="Unassembled WGS sequence"/>
</dbReference>
<protein>
    <submittedName>
        <fullName evidence="1">Uncharacterized protein</fullName>
    </submittedName>
</protein>
<organism evidence="1 2">
    <name type="scientific">Russula earlei</name>
    <dbReference type="NCBI Taxonomy" id="71964"/>
    <lineage>
        <taxon>Eukaryota</taxon>
        <taxon>Fungi</taxon>
        <taxon>Dikarya</taxon>
        <taxon>Basidiomycota</taxon>
        <taxon>Agaricomycotina</taxon>
        <taxon>Agaricomycetes</taxon>
        <taxon>Russulales</taxon>
        <taxon>Russulaceae</taxon>
        <taxon>Russula</taxon>
    </lineage>
</organism>
<name>A0ACC0TVG8_9AGAM</name>
<dbReference type="EMBL" id="JAGFNK010000419">
    <property type="protein sequence ID" value="KAI9450689.1"/>
    <property type="molecule type" value="Genomic_DNA"/>
</dbReference>
<evidence type="ECO:0000313" key="2">
    <source>
        <dbReference type="Proteomes" id="UP001207468"/>
    </source>
</evidence>
<evidence type="ECO:0000313" key="1">
    <source>
        <dbReference type="EMBL" id="KAI9450689.1"/>
    </source>
</evidence>
<sequence length="165" mass="17861">MKQTKILVVQGMDVDEGAQGMGEVGGDRAEVLSLFLGVEWAMQGNDVERGAWRDDMRGKETRDKGKGRCVGEGREGGGGKCKSLLVNVLPWKQTGLKGNLSWVDIRENVTSPPAIARGMKESSGVSAVRGCQGGMRLRQGDMLIWVPTGNIGRLHDLVRVRAEDV</sequence>